<evidence type="ECO:0000313" key="3">
    <source>
        <dbReference type="EMBL" id="EJU00419.1"/>
    </source>
</evidence>
<dbReference type="OrthoDB" id="3133596at2759"/>
<accession>M5FVQ3</accession>
<proteinExistence type="predicted"/>
<dbReference type="Proteomes" id="UP000030653">
    <property type="component" value="Unassembled WGS sequence"/>
</dbReference>
<gene>
    <name evidence="3" type="ORF">DACRYDRAFT_117389</name>
</gene>
<dbReference type="Pfam" id="PF13391">
    <property type="entry name" value="HNH_2"/>
    <property type="match status" value="1"/>
</dbReference>
<dbReference type="GeneID" id="63685434"/>
<dbReference type="EMBL" id="JH795867">
    <property type="protein sequence ID" value="EJU00419.1"/>
    <property type="molecule type" value="Genomic_DNA"/>
</dbReference>
<feature type="compositionally biased region" description="Acidic residues" evidence="1">
    <location>
        <begin position="397"/>
        <end position="410"/>
    </location>
</feature>
<reference evidence="3 4" key="1">
    <citation type="journal article" date="2012" name="Science">
        <title>The Paleozoic origin of enzymatic lignin decomposition reconstructed from 31 fungal genomes.</title>
        <authorList>
            <person name="Floudas D."/>
            <person name="Binder M."/>
            <person name="Riley R."/>
            <person name="Barry K."/>
            <person name="Blanchette R.A."/>
            <person name="Henrissat B."/>
            <person name="Martinez A.T."/>
            <person name="Otillar R."/>
            <person name="Spatafora J.W."/>
            <person name="Yadav J.S."/>
            <person name="Aerts A."/>
            <person name="Benoit I."/>
            <person name="Boyd A."/>
            <person name="Carlson A."/>
            <person name="Copeland A."/>
            <person name="Coutinho P.M."/>
            <person name="de Vries R.P."/>
            <person name="Ferreira P."/>
            <person name="Findley K."/>
            <person name="Foster B."/>
            <person name="Gaskell J."/>
            <person name="Glotzer D."/>
            <person name="Gorecki P."/>
            <person name="Heitman J."/>
            <person name="Hesse C."/>
            <person name="Hori C."/>
            <person name="Igarashi K."/>
            <person name="Jurgens J.A."/>
            <person name="Kallen N."/>
            <person name="Kersten P."/>
            <person name="Kohler A."/>
            <person name="Kuees U."/>
            <person name="Kumar T.K.A."/>
            <person name="Kuo A."/>
            <person name="LaButti K."/>
            <person name="Larrondo L.F."/>
            <person name="Lindquist E."/>
            <person name="Ling A."/>
            <person name="Lombard V."/>
            <person name="Lucas S."/>
            <person name="Lundell T."/>
            <person name="Martin R."/>
            <person name="McLaughlin D.J."/>
            <person name="Morgenstern I."/>
            <person name="Morin E."/>
            <person name="Murat C."/>
            <person name="Nagy L.G."/>
            <person name="Nolan M."/>
            <person name="Ohm R.A."/>
            <person name="Patyshakuliyeva A."/>
            <person name="Rokas A."/>
            <person name="Ruiz-Duenas F.J."/>
            <person name="Sabat G."/>
            <person name="Salamov A."/>
            <person name="Samejima M."/>
            <person name="Schmutz J."/>
            <person name="Slot J.C."/>
            <person name="St John F."/>
            <person name="Stenlid J."/>
            <person name="Sun H."/>
            <person name="Sun S."/>
            <person name="Syed K."/>
            <person name="Tsang A."/>
            <person name="Wiebenga A."/>
            <person name="Young D."/>
            <person name="Pisabarro A."/>
            <person name="Eastwood D.C."/>
            <person name="Martin F."/>
            <person name="Cullen D."/>
            <person name="Grigoriev I.V."/>
            <person name="Hibbett D.S."/>
        </authorList>
    </citation>
    <scope>NUCLEOTIDE SEQUENCE [LARGE SCALE GENOMIC DNA]</scope>
    <source>
        <strain evidence="3 4">DJM-731 SS1</strain>
    </source>
</reference>
<dbReference type="RefSeq" id="XP_040627316.1">
    <property type="nucleotide sequence ID" value="XM_040770372.1"/>
</dbReference>
<evidence type="ECO:0000259" key="2">
    <source>
        <dbReference type="Pfam" id="PF13391"/>
    </source>
</evidence>
<feature type="region of interest" description="Disordered" evidence="1">
    <location>
        <begin position="313"/>
        <end position="362"/>
    </location>
</feature>
<feature type="domain" description="HNH nuclease" evidence="2">
    <location>
        <begin position="51"/>
        <end position="113"/>
    </location>
</feature>
<protein>
    <recommendedName>
        <fullName evidence="2">HNH nuclease domain-containing protein</fullName>
    </recommendedName>
</protein>
<sequence length="461" mass="50590">MSAKPANTSPPRSTSSRRNVPYATPHGESKPNSRTPSAAKSALRAVDGKKCLITRQQDSAIELCHILRRSLRDEQLAFFRDIGILLNIHSRGNLLSLDASLHLSFDRNEWTIVPTEMTLSWMLNYIEDPGEDGMTFEGMWSSSHIANSSQWQTYEFASFPTFKRCFALLVEEPAEHLFVVPRISYALYLPSEGPSPFLQTNYRVHPYNSDVRPYPMKPFKHHGHPLLILMAAAMRYAHNKLNLTGSQQQRLDNMVKVLKEWLKKKAVDAPPEKLPQEDQGSNPDDDGPDKKDEVPPPPDPLVAALAQINTLTGYKGKSAPAEKRPAPGESGDEPPSKKRVSSNDLVSGVEPPSDIVAAPDPLPDTDAIVEMLLSMGDLSAERRSSRVESTFDGSEFSVEEDPGSLSDGDESPPSPPSSRNPAAIRSASTKLVAVPACVSPDRVLSWVESSSGAMDPIAESF</sequence>
<dbReference type="AlphaFoldDB" id="M5FVQ3"/>
<feature type="region of interest" description="Disordered" evidence="1">
    <location>
        <begin position="379"/>
        <end position="425"/>
    </location>
</feature>
<feature type="compositionally biased region" description="Basic and acidic residues" evidence="1">
    <location>
        <begin position="266"/>
        <end position="276"/>
    </location>
</feature>
<evidence type="ECO:0000256" key="1">
    <source>
        <dbReference type="SAM" id="MobiDB-lite"/>
    </source>
</evidence>
<name>M5FVQ3_DACPD</name>
<dbReference type="InterPro" id="IPR003615">
    <property type="entry name" value="HNH_nuc"/>
</dbReference>
<evidence type="ECO:0000313" key="4">
    <source>
        <dbReference type="Proteomes" id="UP000030653"/>
    </source>
</evidence>
<dbReference type="STRING" id="1858805.M5FVQ3"/>
<keyword evidence="4" id="KW-1185">Reference proteome</keyword>
<feature type="compositionally biased region" description="Low complexity" evidence="1">
    <location>
        <begin position="9"/>
        <end position="18"/>
    </location>
</feature>
<organism evidence="3 4">
    <name type="scientific">Dacryopinax primogenitus (strain DJM 731)</name>
    <name type="common">Brown rot fungus</name>
    <dbReference type="NCBI Taxonomy" id="1858805"/>
    <lineage>
        <taxon>Eukaryota</taxon>
        <taxon>Fungi</taxon>
        <taxon>Dikarya</taxon>
        <taxon>Basidiomycota</taxon>
        <taxon>Agaricomycotina</taxon>
        <taxon>Dacrymycetes</taxon>
        <taxon>Dacrymycetales</taxon>
        <taxon>Dacrymycetaceae</taxon>
        <taxon>Dacryopinax</taxon>
    </lineage>
</organism>
<feature type="region of interest" description="Disordered" evidence="1">
    <location>
        <begin position="266"/>
        <end position="301"/>
    </location>
</feature>
<dbReference type="HOGENOM" id="CLU_593147_0_0_1"/>
<feature type="region of interest" description="Disordered" evidence="1">
    <location>
        <begin position="1"/>
        <end position="41"/>
    </location>
</feature>